<accession>A0ACB9LEL2</accession>
<evidence type="ECO:0000313" key="2">
    <source>
        <dbReference type="Proteomes" id="UP000828941"/>
    </source>
</evidence>
<organism evidence="1 2">
    <name type="scientific">Bauhinia variegata</name>
    <name type="common">Purple orchid tree</name>
    <name type="synonym">Phanera variegata</name>
    <dbReference type="NCBI Taxonomy" id="167791"/>
    <lineage>
        <taxon>Eukaryota</taxon>
        <taxon>Viridiplantae</taxon>
        <taxon>Streptophyta</taxon>
        <taxon>Embryophyta</taxon>
        <taxon>Tracheophyta</taxon>
        <taxon>Spermatophyta</taxon>
        <taxon>Magnoliopsida</taxon>
        <taxon>eudicotyledons</taxon>
        <taxon>Gunneridae</taxon>
        <taxon>Pentapetalae</taxon>
        <taxon>rosids</taxon>
        <taxon>fabids</taxon>
        <taxon>Fabales</taxon>
        <taxon>Fabaceae</taxon>
        <taxon>Cercidoideae</taxon>
        <taxon>Cercideae</taxon>
        <taxon>Bauhiniinae</taxon>
        <taxon>Bauhinia</taxon>
    </lineage>
</organism>
<evidence type="ECO:0000313" key="1">
    <source>
        <dbReference type="EMBL" id="KAI4308045.1"/>
    </source>
</evidence>
<reference evidence="1 2" key="1">
    <citation type="journal article" date="2022" name="DNA Res.">
        <title>Chromosomal-level genome assembly of the orchid tree Bauhinia variegata (Leguminosae; Cercidoideae) supports the allotetraploid origin hypothesis of Bauhinia.</title>
        <authorList>
            <person name="Zhong Y."/>
            <person name="Chen Y."/>
            <person name="Zheng D."/>
            <person name="Pang J."/>
            <person name="Liu Y."/>
            <person name="Luo S."/>
            <person name="Meng S."/>
            <person name="Qian L."/>
            <person name="Wei D."/>
            <person name="Dai S."/>
            <person name="Zhou R."/>
        </authorList>
    </citation>
    <scope>NUCLEOTIDE SEQUENCE [LARGE SCALE GENOMIC DNA]</scope>
    <source>
        <strain evidence="1">BV-YZ2020</strain>
    </source>
</reference>
<name>A0ACB9LEL2_BAUVA</name>
<protein>
    <submittedName>
        <fullName evidence="1">Uncharacterized protein</fullName>
    </submittedName>
</protein>
<sequence length="95" mass="11076">MRALNSYLPPPDVFDGNERKDTSIGEWEGRLYICKAYYLEKLDLWVMKNDGTVKSWTKYEGRRRLFTIGGTKFNFEAIGHIPSIISLEEAVSERR</sequence>
<dbReference type="EMBL" id="CM039437">
    <property type="protein sequence ID" value="KAI4308045.1"/>
    <property type="molecule type" value="Genomic_DNA"/>
</dbReference>
<gene>
    <name evidence="1" type="ORF">L6164_031163</name>
</gene>
<proteinExistence type="predicted"/>
<comment type="caution">
    <text evidence="1">The sequence shown here is derived from an EMBL/GenBank/DDBJ whole genome shotgun (WGS) entry which is preliminary data.</text>
</comment>
<dbReference type="Proteomes" id="UP000828941">
    <property type="component" value="Chromosome 12"/>
</dbReference>
<keyword evidence="2" id="KW-1185">Reference proteome</keyword>